<dbReference type="VEuPathDB" id="VectorBase:ISCW009974"/>
<organism>
    <name type="scientific">Ixodes scapularis</name>
    <name type="common">Black-legged tick</name>
    <name type="synonym">Deer tick</name>
    <dbReference type="NCBI Taxonomy" id="6945"/>
    <lineage>
        <taxon>Eukaryota</taxon>
        <taxon>Metazoa</taxon>
        <taxon>Ecdysozoa</taxon>
        <taxon>Arthropoda</taxon>
        <taxon>Chelicerata</taxon>
        <taxon>Arachnida</taxon>
        <taxon>Acari</taxon>
        <taxon>Parasitiformes</taxon>
        <taxon>Ixodida</taxon>
        <taxon>Ixodoidea</taxon>
        <taxon>Ixodidae</taxon>
        <taxon>Ixodinae</taxon>
        <taxon>Ixodes</taxon>
    </lineage>
</organism>
<gene>
    <name evidence="3" type="primary">8034015</name>
    <name evidence="2" type="ORF">IscW_ISCW009974</name>
</gene>
<dbReference type="InParanoid" id="B7Q0C0"/>
<dbReference type="Proteomes" id="UP000001555">
    <property type="component" value="Unassembled WGS sequence"/>
</dbReference>
<evidence type="ECO:0000313" key="2">
    <source>
        <dbReference type="EMBL" id="EEC12292.1"/>
    </source>
</evidence>
<dbReference type="AlphaFoldDB" id="B7Q0C0"/>
<reference evidence="3" key="2">
    <citation type="submission" date="2020-05" db="UniProtKB">
        <authorList>
            <consortium name="EnsemblMetazoa"/>
        </authorList>
    </citation>
    <scope>IDENTIFICATION</scope>
    <source>
        <strain evidence="3">wikel</strain>
    </source>
</reference>
<feature type="domain" description="Integrase catalytic" evidence="1">
    <location>
        <begin position="1"/>
        <end position="79"/>
    </location>
</feature>
<dbReference type="VEuPathDB" id="VectorBase:ISCP_024656"/>
<dbReference type="PaxDb" id="6945-B7Q0C0"/>
<dbReference type="EMBL" id="DS831627">
    <property type="protein sequence ID" value="EEC12292.1"/>
    <property type="molecule type" value="Genomic_DNA"/>
</dbReference>
<protein>
    <submittedName>
        <fullName evidence="2 3">Polyprotein of retroviral origin, putative</fullName>
    </submittedName>
</protein>
<dbReference type="GO" id="GO:0003676">
    <property type="term" value="F:nucleic acid binding"/>
    <property type="evidence" value="ECO:0007669"/>
    <property type="project" value="InterPro"/>
</dbReference>
<sequence>MKEISRLLSIRQLHTSPYHPMANGLVEKFNGTLKLMLKRMCSERPKDWDRYLPALLFVYREVPQASLGFSPFELLYGRHVRGPLAILREVWTNVELDAELRTTYEHVLDLRNRLEERCKIAHEELARSGARYARYYNRKTKERSFQPGEKVLLLLPTDNNKLLLQWKGPFLVTRKKQESSTTRSRQRPA</sequence>
<dbReference type="InterPro" id="IPR012337">
    <property type="entry name" value="RNaseH-like_sf"/>
</dbReference>
<evidence type="ECO:0000313" key="4">
    <source>
        <dbReference type="Proteomes" id="UP000001555"/>
    </source>
</evidence>
<dbReference type="InterPro" id="IPR001584">
    <property type="entry name" value="Integrase_cat-core"/>
</dbReference>
<evidence type="ECO:0000259" key="1">
    <source>
        <dbReference type="PROSITE" id="PS50994"/>
    </source>
</evidence>
<dbReference type="PANTHER" id="PTHR37984:SF15">
    <property type="entry name" value="INTEGRASE CATALYTIC DOMAIN-CONTAINING PROTEIN"/>
    <property type="match status" value="1"/>
</dbReference>
<proteinExistence type="predicted"/>
<dbReference type="STRING" id="6945.B7Q0C0"/>
<dbReference type="EnsemblMetazoa" id="ISCW009974-RA">
    <property type="protein sequence ID" value="ISCW009974-PA"/>
    <property type="gene ID" value="ISCW009974"/>
</dbReference>
<dbReference type="SUPFAM" id="SSF53098">
    <property type="entry name" value="Ribonuclease H-like"/>
    <property type="match status" value="1"/>
</dbReference>
<dbReference type="HOGENOM" id="CLU_000384_6_0_1"/>
<dbReference type="GO" id="GO:0015074">
    <property type="term" value="P:DNA integration"/>
    <property type="evidence" value="ECO:0007669"/>
    <property type="project" value="InterPro"/>
</dbReference>
<dbReference type="PROSITE" id="PS50994">
    <property type="entry name" value="INTEGRASE"/>
    <property type="match status" value="1"/>
</dbReference>
<dbReference type="InterPro" id="IPR050951">
    <property type="entry name" value="Retrovirus_Pol_polyprotein"/>
</dbReference>
<reference evidence="2 4" key="1">
    <citation type="submission" date="2008-03" db="EMBL/GenBank/DDBJ databases">
        <title>Annotation of Ixodes scapularis.</title>
        <authorList>
            <consortium name="Ixodes scapularis Genome Project Consortium"/>
            <person name="Caler E."/>
            <person name="Hannick L.I."/>
            <person name="Bidwell S."/>
            <person name="Joardar V."/>
            <person name="Thiagarajan M."/>
            <person name="Amedeo P."/>
            <person name="Galinsky K.J."/>
            <person name="Schobel S."/>
            <person name="Inman J."/>
            <person name="Hostetler J."/>
            <person name="Miller J."/>
            <person name="Hammond M."/>
            <person name="Megy K."/>
            <person name="Lawson D."/>
            <person name="Kodira C."/>
            <person name="Sutton G."/>
            <person name="Meyer J."/>
            <person name="Hill C.A."/>
            <person name="Birren B."/>
            <person name="Nene V."/>
            <person name="Collins F."/>
            <person name="Alarcon-Chaidez F."/>
            <person name="Wikel S."/>
            <person name="Strausberg R."/>
        </authorList>
    </citation>
    <scope>NUCLEOTIDE SEQUENCE [LARGE SCALE GENOMIC DNA]</scope>
    <source>
        <strain evidence="4">Wikel</strain>
        <strain evidence="2">Wikel colony</strain>
    </source>
</reference>
<dbReference type="InterPro" id="IPR036397">
    <property type="entry name" value="RNaseH_sf"/>
</dbReference>
<dbReference type="OrthoDB" id="6514906at2759"/>
<dbReference type="EMBL" id="ABJB010478961">
    <property type="status" value="NOT_ANNOTATED_CDS"/>
    <property type="molecule type" value="Genomic_DNA"/>
</dbReference>
<evidence type="ECO:0000313" key="3">
    <source>
        <dbReference type="EnsemblMetazoa" id="ISCW009974-PA"/>
    </source>
</evidence>
<accession>B7Q0C0</accession>
<keyword evidence="4" id="KW-1185">Reference proteome</keyword>
<dbReference type="Gene3D" id="3.30.420.10">
    <property type="entry name" value="Ribonuclease H-like superfamily/Ribonuclease H"/>
    <property type="match status" value="1"/>
</dbReference>
<dbReference type="PANTHER" id="PTHR37984">
    <property type="entry name" value="PROTEIN CBG26694"/>
    <property type="match status" value="1"/>
</dbReference>
<name>B7Q0C0_IXOSC</name>
<dbReference type="VEuPathDB" id="VectorBase:ISCI009974"/>